<evidence type="ECO:0000313" key="2">
    <source>
        <dbReference type="Proteomes" id="UP000061569"/>
    </source>
</evidence>
<accession>A0A0S2DIP4</accession>
<dbReference type="PANTHER" id="PTHR17985">
    <property type="entry name" value="SER/THR-RICH PROTEIN T10 IN DGCR REGION"/>
    <property type="match status" value="1"/>
</dbReference>
<dbReference type="InterPro" id="IPR008551">
    <property type="entry name" value="TANGO2"/>
</dbReference>
<reference evidence="1 2" key="1">
    <citation type="submission" date="2015-11" db="EMBL/GenBank/DDBJ databases">
        <title>Genome sequences of Lysobacter enzymogenes strain C3 and Lysobacter antibioticus ATCC 29479.</title>
        <authorList>
            <person name="Kobayashi D.Y."/>
        </authorList>
    </citation>
    <scope>NUCLEOTIDE SEQUENCE [LARGE SCALE GENOMIC DNA]</scope>
    <source>
        <strain evidence="1 2">C3</strain>
    </source>
</reference>
<evidence type="ECO:0000313" key="1">
    <source>
        <dbReference type="EMBL" id="ALN58200.1"/>
    </source>
</evidence>
<organism evidence="1 2">
    <name type="scientific">Lysobacter enzymogenes</name>
    <dbReference type="NCBI Taxonomy" id="69"/>
    <lineage>
        <taxon>Bacteria</taxon>
        <taxon>Pseudomonadati</taxon>
        <taxon>Pseudomonadota</taxon>
        <taxon>Gammaproteobacteria</taxon>
        <taxon>Lysobacterales</taxon>
        <taxon>Lysobacteraceae</taxon>
        <taxon>Lysobacter</taxon>
    </lineage>
</organism>
<dbReference type="PATRIC" id="fig|69.6.peg.2814"/>
<dbReference type="Proteomes" id="UP000061569">
    <property type="component" value="Chromosome"/>
</dbReference>
<dbReference type="KEGG" id="lez:GLE_2852"/>
<evidence type="ECO:0008006" key="3">
    <source>
        <dbReference type="Google" id="ProtNLM"/>
    </source>
</evidence>
<protein>
    <recommendedName>
        <fullName evidence="3">NRDE family protein</fullName>
    </recommendedName>
</protein>
<dbReference type="Pfam" id="PF05742">
    <property type="entry name" value="TANGO2"/>
    <property type="match status" value="1"/>
</dbReference>
<dbReference type="STRING" id="69.GLE_2852"/>
<gene>
    <name evidence="1" type="ORF">GLE_2852</name>
</gene>
<dbReference type="OrthoDB" id="4380123at2"/>
<dbReference type="EMBL" id="CP013140">
    <property type="protein sequence ID" value="ALN58200.1"/>
    <property type="molecule type" value="Genomic_DNA"/>
</dbReference>
<dbReference type="PANTHER" id="PTHR17985:SF8">
    <property type="entry name" value="TRANSPORT AND GOLGI ORGANIZATION PROTEIN 2 HOMOLOG"/>
    <property type="match status" value="1"/>
</dbReference>
<sequence>MCLIALAWQHHPRYRLALIANRDEAHARPTAPAGADPDDAHAFGGRDLSQGGSWLMVSDRGRLAAVTNVRDGRQPETAPRSRGALVRDFVHGAMSARQCLDALRADAAQFGRFNLLLWDGDALRFGSNHPPAGAGGYQTFAVAPGVHAMTNGAFDAAWPKSGLATRALSAWLDSPASLQAPLRRDGDAPSSADPGLAMLLAAMADTTLAPDEALPDTGVGLELEHLLSPPFVLGERYGTRCSTIVLVGADGIDFIERRYGPNGADGGESATHLPLR</sequence>
<name>A0A0S2DIP4_LYSEN</name>
<proteinExistence type="predicted"/>
<dbReference type="AlphaFoldDB" id="A0A0S2DIP4"/>